<dbReference type="PIRSF" id="PIRSF036894">
    <property type="entry name" value="PMI_Firm_short"/>
    <property type="match status" value="1"/>
</dbReference>
<keyword evidence="3 8" id="KW-0413">Isomerase</keyword>
<evidence type="ECO:0000313" key="9">
    <source>
        <dbReference type="EMBL" id="WWC54536.1"/>
    </source>
</evidence>
<comment type="cofactor">
    <cofactor evidence="4">
        <name>Zn(2+)</name>
        <dbReference type="ChEBI" id="CHEBI:29105"/>
    </cofactor>
    <text evidence="4">Binds 1 zinc ion per subunit.</text>
</comment>
<evidence type="ECO:0000313" key="8">
    <source>
        <dbReference type="EMBL" id="MCY3088190.1"/>
    </source>
</evidence>
<dbReference type="AlphaFoldDB" id="A0A1E9PLR7"/>
<dbReference type="PANTHER" id="PTHR42742">
    <property type="entry name" value="TRANSCRIPTIONAL REPRESSOR MPRA"/>
    <property type="match status" value="1"/>
</dbReference>
<comment type="similarity">
    <text evidence="3">Belongs to the mannose-6-phosphate isomerase type 1 family.</text>
</comment>
<dbReference type="GO" id="GO:0005975">
    <property type="term" value="P:carbohydrate metabolic process"/>
    <property type="evidence" value="ECO:0007669"/>
    <property type="project" value="UniProtKB-UniRule"/>
</dbReference>
<dbReference type="Proteomes" id="UP001069047">
    <property type="component" value="Unassembled WGS sequence"/>
</dbReference>
<protein>
    <recommendedName>
        <fullName evidence="3">Mannose-6-phosphate isomerase</fullName>
        <ecNumber evidence="3">5.3.1.8</ecNumber>
    </recommendedName>
</protein>
<dbReference type="SUPFAM" id="SSF51182">
    <property type="entry name" value="RmlC-like cupins"/>
    <property type="match status" value="1"/>
</dbReference>
<comment type="catalytic activity">
    <reaction evidence="3">
        <text>D-mannose 6-phosphate = D-fructose 6-phosphate</text>
        <dbReference type="Rhea" id="RHEA:12356"/>
        <dbReference type="ChEBI" id="CHEBI:58735"/>
        <dbReference type="ChEBI" id="CHEBI:61527"/>
        <dbReference type="EC" id="5.3.1.8"/>
    </reaction>
</comment>
<name>A0A1E9PLR7_9LACT</name>
<dbReference type="InterPro" id="IPR049071">
    <property type="entry name" value="MPI_cupin_dom"/>
</dbReference>
<dbReference type="Pfam" id="PF20511">
    <property type="entry name" value="PMI_typeI_cat"/>
    <property type="match status" value="1"/>
</dbReference>
<keyword evidence="2 3" id="KW-0862">Zinc</keyword>
<sequence>MALNLYPMIFEDNYKHHIWGNVNRPEHNKVSDQEEGFSESWELSTHPNGPSVIANGDLAGKQLVDVFNEDKTGILGSFADSFDEFPLLIKFLNTKTRPSVQVHPNDEQAQELEDYPYGKGELWYFLDKDQDTFAVCGVKPGVTKEELKANSKNIFDYLGKYPIEKDSFFNLPPGTVHSPGEGCQFIEIQQSSDITYRIYDYDRLGKDGKPRELHLDKGIECIDLNYQPDTGDPKILEENDHYSEAKIADQKYFEVNRVQVKDSIKETTDGGPVILIFIEGSATIEDAGKNLAVEQIETVLIPASLDEVTIKGDCTYLKVTIPDALKA</sequence>
<evidence type="ECO:0000313" key="10">
    <source>
        <dbReference type="Proteomes" id="UP000250354"/>
    </source>
</evidence>
<evidence type="ECO:0000256" key="1">
    <source>
        <dbReference type="ARBA" id="ARBA00022723"/>
    </source>
</evidence>
<evidence type="ECO:0000256" key="3">
    <source>
        <dbReference type="PIRNR" id="PIRNR036894"/>
    </source>
</evidence>
<dbReference type="Pfam" id="PF21621">
    <property type="entry name" value="MPI_cupin_dom"/>
    <property type="match status" value="1"/>
</dbReference>
<accession>A0A1E9PLR7</accession>
<proteinExistence type="inferred from homology"/>
<keyword evidence="10" id="KW-1185">Reference proteome</keyword>
<feature type="binding site" evidence="4">
    <location>
        <position position="177"/>
    </location>
    <ligand>
        <name>Zn(2+)</name>
        <dbReference type="ChEBI" id="CHEBI:29105"/>
    </ligand>
</feature>
<dbReference type="EMBL" id="JAOTMY010000006">
    <property type="protein sequence ID" value="MCY3088190.1"/>
    <property type="molecule type" value="Genomic_DNA"/>
</dbReference>
<feature type="domain" description="Phosphomannose isomerase type I catalytic" evidence="6">
    <location>
        <begin position="14"/>
        <end position="113"/>
    </location>
</feature>
<organism evidence="8 11">
    <name type="scientific">Aerococcus mictus</name>
    <dbReference type="NCBI Taxonomy" id="2976810"/>
    <lineage>
        <taxon>Bacteria</taxon>
        <taxon>Bacillati</taxon>
        <taxon>Bacillota</taxon>
        <taxon>Bacilli</taxon>
        <taxon>Lactobacillales</taxon>
        <taxon>Aerococcaceae</taxon>
        <taxon>Aerococcus</taxon>
    </lineage>
</organism>
<dbReference type="EMBL" id="CP145132">
    <property type="protein sequence ID" value="WWC54536.1"/>
    <property type="molecule type" value="Genomic_DNA"/>
</dbReference>
<evidence type="ECO:0000259" key="6">
    <source>
        <dbReference type="Pfam" id="PF20511"/>
    </source>
</evidence>
<dbReference type="GO" id="GO:0004476">
    <property type="term" value="F:mannose-6-phosphate isomerase activity"/>
    <property type="evidence" value="ECO:0007669"/>
    <property type="project" value="UniProtKB-UniRule"/>
</dbReference>
<feature type="active site" evidence="5">
    <location>
        <position position="197"/>
    </location>
</feature>
<gene>
    <name evidence="9" type="ORF">DBT44_0009165</name>
    <name evidence="8" type="ORF">ODY61_08715</name>
</gene>
<reference evidence="9" key="3">
    <citation type="submission" date="2024-02" db="EMBL/GenBank/DDBJ databases">
        <authorList>
            <person name="Choi B."/>
        </authorList>
    </citation>
    <scope>NUCLEOTIDE SEQUENCE</scope>
    <source>
        <strain evidence="9">UMB1016</strain>
    </source>
</reference>
<evidence type="ECO:0000256" key="2">
    <source>
        <dbReference type="ARBA" id="ARBA00022833"/>
    </source>
</evidence>
<dbReference type="Gene3D" id="2.60.120.10">
    <property type="entry name" value="Jelly Rolls"/>
    <property type="match status" value="2"/>
</dbReference>
<evidence type="ECO:0000259" key="7">
    <source>
        <dbReference type="Pfam" id="PF21621"/>
    </source>
</evidence>
<evidence type="ECO:0000256" key="5">
    <source>
        <dbReference type="PIRSR" id="PIRSR036894-2"/>
    </source>
</evidence>
<reference evidence="8" key="2">
    <citation type="submission" date="2022-09" db="EMBL/GenBank/DDBJ databases">
        <title>Aerococcus urinae taxonomy study.</title>
        <authorList>
            <person name="Christensen J."/>
            <person name="Senneby E."/>
        </authorList>
    </citation>
    <scope>NUCLEOTIDE SEQUENCE</scope>
    <source>
        <strain evidence="8">LUND-41-B12</strain>
    </source>
</reference>
<evidence type="ECO:0000256" key="4">
    <source>
        <dbReference type="PIRSR" id="PIRSR036894-1"/>
    </source>
</evidence>
<feature type="binding site" evidence="4">
    <location>
        <position position="103"/>
    </location>
    <ligand>
        <name>Zn(2+)</name>
        <dbReference type="ChEBI" id="CHEBI:29105"/>
    </ligand>
</feature>
<dbReference type="Proteomes" id="UP000250354">
    <property type="component" value="Chromosome"/>
</dbReference>
<dbReference type="InterPro" id="IPR011051">
    <property type="entry name" value="RmlC_Cupin_sf"/>
</dbReference>
<dbReference type="InterPro" id="IPR046457">
    <property type="entry name" value="PMI_typeI_cat"/>
</dbReference>
<evidence type="ECO:0000313" key="11">
    <source>
        <dbReference type="Proteomes" id="UP001069047"/>
    </source>
</evidence>
<dbReference type="RefSeq" id="WP_013669916.1">
    <property type="nucleotide sequence ID" value="NZ_CAJHLJ010000011.1"/>
</dbReference>
<dbReference type="InterPro" id="IPR014710">
    <property type="entry name" value="RmlC-like_jellyroll"/>
</dbReference>
<dbReference type="InterPro" id="IPR014628">
    <property type="entry name" value="Man6P_isomerase_Firm_short"/>
</dbReference>
<accession>A0A9Q4DF99</accession>
<feature type="domain" description="Mannose-6-phosphate isomerase cupin" evidence="7">
    <location>
        <begin position="250"/>
        <end position="319"/>
    </location>
</feature>
<reference evidence="9 10" key="1">
    <citation type="journal article" date="2020" name="J. Bacteriol.">
        <title>Aerococcus urinae Isolated from Women with Lower Urinary Tract Symptoms: In Vitro Aggregation and Genome Analysis.</title>
        <authorList>
            <person name="Hilt E.E."/>
            <person name="Putonti C."/>
            <person name="Thomas-White K."/>
            <person name="Lewis A.L."/>
            <person name="Visick K.L."/>
            <person name="Gilbert N.M."/>
            <person name="Wolfe A.J."/>
        </authorList>
    </citation>
    <scope>NUCLEOTIDE SEQUENCE [LARGE SCALE GENOMIC DNA]</scope>
    <source>
        <strain evidence="9 10">UMB1016</strain>
    </source>
</reference>
<feature type="binding site" evidence="4">
    <location>
        <position position="121"/>
    </location>
    <ligand>
        <name>Zn(2+)</name>
        <dbReference type="ChEBI" id="CHEBI:29105"/>
    </ligand>
</feature>
<dbReference type="CDD" id="cd07010">
    <property type="entry name" value="cupin_PMI_type_I_N_bac"/>
    <property type="match status" value="1"/>
</dbReference>
<dbReference type="EC" id="5.3.1.8" evidence="3"/>
<dbReference type="GO" id="GO:0008270">
    <property type="term" value="F:zinc ion binding"/>
    <property type="evidence" value="ECO:0007669"/>
    <property type="project" value="UniProtKB-UniRule"/>
</dbReference>
<dbReference type="InterPro" id="IPR051804">
    <property type="entry name" value="Carb_Metab_Reg_Kinase/Isom"/>
</dbReference>
<keyword evidence="1 3" id="KW-0479">Metal-binding</keyword>
<dbReference type="GeneID" id="86859126"/>
<dbReference type="PANTHER" id="PTHR42742:SF3">
    <property type="entry name" value="FRUCTOKINASE"/>
    <property type="match status" value="1"/>
</dbReference>